<protein>
    <recommendedName>
        <fullName evidence="3">HEAT repeat domain-containing protein</fullName>
    </recommendedName>
</protein>
<reference evidence="1 2" key="1">
    <citation type="submission" date="2020-03" db="EMBL/GenBank/DDBJ databases">
        <title>Whole genome shotgun sequence of Phytohabitans houttuyneae NBRC 108639.</title>
        <authorList>
            <person name="Komaki H."/>
            <person name="Tamura T."/>
        </authorList>
    </citation>
    <scope>NUCLEOTIDE SEQUENCE [LARGE SCALE GENOMIC DNA]</scope>
    <source>
        <strain evidence="1 2">NBRC 108639</strain>
    </source>
</reference>
<evidence type="ECO:0000313" key="1">
    <source>
        <dbReference type="EMBL" id="GFJ76073.1"/>
    </source>
</evidence>
<dbReference type="InterPro" id="IPR011989">
    <property type="entry name" value="ARM-like"/>
</dbReference>
<dbReference type="SUPFAM" id="SSF48371">
    <property type="entry name" value="ARM repeat"/>
    <property type="match status" value="1"/>
</dbReference>
<gene>
    <name evidence="1" type="ORF">Phou_002530</name>
</gene>
<dbReference type="Proteomes" id="UP000482800">
    <property type="component" value="Unassembled WGS sequence"/>
</dbReference>
<name>A0A6V8JU30_9ACTN</name>
<organism evidence="1 2">
    <name type="scientific">Phytohabitans houttuyneae</name>
    <dbReference type="NCBI Taxonomy" id="1076126"/>
    <lineage>
        <taxon>Bacteria</taxon>
        <taxon>Bacillati</taxon>
        <taxon>Actinomycetota</taxon>
        <taxon>Actinomycetes</taxon>
        <taxon>Micromonosporales</taxon>
        <taxon>Micromonosporaceae</taxon>
    </lineage>
</organism>
<proteinExistence type="predicted"/>
<sequence length="308" mass="33296">MVYAYQRAGWHDAAVLERLDGVDWARITHAYGPATDVPDLIKDLCATDPDRREKARWQLYGNIFHQGTRYEATAYAVPFLLEVLADVECADQGELVRLLAAIAVGYDEFWLPDGLPIEEQRRAAEGGAMLLAAAPHPGDDEWDEDEGDAQYIEALSPQEQEAMLAHVSLAAYEAVRRGVPLYRALLREDDTGVRTAAAYLLGWFPEDAEGTLPALAATAGSDVDDALAATARVSMGLLGAANEFDDARPVVRWATAIGQVRVFGAGAGQEAVDELRAWAGGAGRDERVPFLDGDLVGYATLAVDRLAP</sequence>
<evidence type="ECO:0008006" key="3">
    <source>
        <dbReference type="Google" id="ProtNLM"/>
    </source>
</evidence>
<accession>A0A6V8JU30</accession>
<comment type="caution">
    <text evidence="1">The sequence shown here is derived from an EMBL/GenBank/DDBJ whole genome shotgun (WGS) entry which is preliminary data.</text>
</comment>
<dbReference type="EMBL" id="BLPF01000001">
    <property type="protein sequence ID" value="GFJ76073.1"/>
    <property type="molecule type" value="Genomic_DNA"/>
</dbReference>
<dbReference type="AlphaFoldDB" id="A0A6V8JU30"/>
<evidence type="ECO:0000313" key="2">
    <source>
        <dbReference type="Proteomes" id="UP000482800"/>
    </source>
</evidence>
<dbReference type="Gene3D" id="1.25.10.10">
    <property type="entry name" value="Leucine-rich Repeat Variant"/>
    <property type="match status" value="1"/>
</dbReference>
<dbReference type="InterPro" id="IPR016024">
    <property type="entry name" value="ARM-type_fold"/>
</dbReference>
<keyword evidence="2" id="KW-1185">Reference proteome</keyword>
<reference evidence="1 2" key="2">
    <citation type="submission" date="2020-03" db="EMBL/GenBank/DDBJ databases">
        <authorList>
            <person name="Ichikawa N."/>
            <person name="Kimura A."/>
            <person name="Kitahashi Y."/>
            <person name="Uohara A."/>
        </authorList>
    </citation>
    <scope>NUCLEOTIDE SEQUENCE [LARGE SCALE GENOMIC DNA]</scope>
    <source>
        <strain evidence="1 2">NBRC 108639</strain>
    </source>
</reference>